<feature type="compositionally biased region" description="Low complexity" evidence="1">
    <location>
        <begin position="512"/>
        <end position="528"/>
    </location>
</feature>
<evidence type="ECO:0000256" key="1">
    <source>
        <dbReference type="SAM" id="MobiDB-lite"/>
    </source>
</evidence>
<feature type="compositionally biased region" description="Pro residues" evidence="1">
    <location>
        <begin position="392"/>
        <end position="403"/>
    </location>
</feature>
<feature type="region of interest" description="Disordered" evidence="1">
    <location>
        <begin position="247"/>
        <end position="314"/>
    </location>
</feature>
<comment type="caution">
    <text evidence="2">The sequence shown here is derived from an EMBL/GenBank/DDBJ whole genome shotgun (WGS) entry which is preliminary data.</text>
</comment>
<dbReference type="OrthoDB" id="550627at2759"/>
<feature type="region of interest" description="Disordered" evidence="1">
    <location>
        <begin position="384"/>
        <end position="404"/>
    </location>
</feature>
<evidence type="ECO:0000313" key="2">
    <source>
        <dbReference type="EMBL" id="KXZ53125.1"/>
    </source>
</evidence>
<feature type="compositionally biased region" description="Gly residues" evidence="1">
    <location>
        <begin position="262"/>
        <end position="278"/>
    </location>
</feature>
<proteinExistence type="predicted"/>
<feature type="region of interest" description="Disordered" evidence="1">
    <location>
        <begin position="507"/>
        <end position="528"/>
    </location>
</feature>
<keyword evidence="3" id="KW-1185">Reference proteome</keyword>
<feature type="region of interest" description="Disordered" evidence="1">
    <location>
        <begin position="1"/>
        <end position="73"/>
    </location>
</feature>
<protein>
    <submittedName>
        <fullName evidence="2">Uncharacterized protein</fullName>
    </submittedName>
</protein>
<accession>A0A150GTD9</accession>
<reference evidence="3" key="1">
    <citation type="journal article" date="2016" name="Nat. Commun.">
        <title>The Gonium pectorale genome demonstrates co-option of cell cycle regulation during the evolution of multicellularity.</title>
        <authorList>
            <person name="Hanschen E.R."/>
            <person name="Marriage T.N."/>
            <person name="Ferris P.J."/>
            <person name="Hamaji T."/>
            <person name="Toyoda A."/>
            <person name="Fujiyama A."/>
            <person name="Neme R."/>
            <person name="Noguchi H."/>
            <person name="Minakuchi Y."/>
            <person name="Suzuki M."/>
            <person name="Kawai-Toyooka H."/>
            <person name="Smith D.R."/>
            <person name="Sparks H."/>
            <person name="Anderson J."/>
            <person name="Bakaric R."/>
            <person name="Luria V."/>
            <person name="Karger A."/>
            <person name="Kirschner M.W."/>
            <person name="Durand P.M."/>
            <person name="Michod R.E."/>
            <person name="Nozaki H."/>
            <person name="Olson B.J."/>
        </authorList>
    </citation>
    <scope>NUCLEOTIDE SEQUENCE [LARGE SCALE GENOMIC DNA]</scope>
    <source>
        <strain evidence="3">NIES-2863</strain>
    </source>
</reference>
<name>A0A150GTD9_GONPE</name>
<dbReference type="AlphaFoldDB" id="A0A150GTD9"/>
<feature type="compositionally biased region" description="Pro residues" evidence="1">
    <location>
        <begin position="56"/>
        <end position="70"/>
    </location>
</feature>
<organism evidence="2 3">
    <name type="scientific">Gonium pectorale</name>
    <name type="common">Green alga</name>
    <dbReference type="NCBI Taxonomy" id="33097"/>
    <lineage>
        <taxon>Eukaryota</taxon>
        <taxon>Viridiplantae</taxon>
        <taxon>Chlorophyta</taxon>
        <taxon>core chlorophytes</taxon>
        <taxon>Chlorophyceae</taxon>
        <taxon>CS clade</taxon>
        <taxon>Chlamydomonadales</taxon>
        <taxon>Volvocaceae</taxon>
        <taxon>Gonium</taxon>
    </lineage>
</organism>
<dbReference type="Proteomes" id="UP000075714">
    <property type="component" value="Unassembled WGS sequence"/>
</dbReference>
<feature type="compositionally biased region" description="Low complexity" evidence="1">
    <location>
        <begin position="19"/>
        <end position="37"/>
    </location>
</feature>
<dbReference type="EMBL" id="LSYV01000008">
    <property type="protein sequence ID" value="KXZ53125.1"/>
    <property type="molecule type" value="Genomic_DNA"/>
</dbReference>
<gene>
    <name evidence="2" type="ORF">GPECTOR_7g1016</name>
</gene>
<evidence type="ECO:0000313" key="3">
    <source>
        <dbReference type="Proteomes" id="UP000075714"/>
    </source>
</evidence>
<sequence length="679" mass="71053">MATVSASGMGDSQVRGAMQQEQQLLQLLQQAEQHPQQYGHQPYGHEPPPGEHQAYGPPPYAAPLQAPPDPVAQQRAVERQVAEMLEGDRKAEAFSTIGSLLLDLSNRREPPPPGVLCAGWVDPPDGQSIFFVSRGYPEGSRVNAGGPTSGPKPTQIGSGVYLTVRYGKRCCKCNKTYTYSKRGKPGPTCQSEGHSYWPFDILGLAHQQDPGPSGSHELKPFRGNLRLYVAKGLGHVGFYVKPAVTPGDGPADGGDGDDGGDGGHGAGGDGGGGGGGGADSPRQQERGGMAGAGRDSPEQDPQPRPGAKHQRVEPAWEAARDELFSFLEACARFGSADPPATHRDGATLLEAWGNLLKRVGRDPLTTMRLPNGQGLAHWLATPPTHLRDEASPAPPPPTDPDSPLPQALAVGMMQAAVDFLGLRRWQRLCEVQDCLSKATAVHRACRFGHRERVLELVLGKATRLSLVRVSKQLWLPYHTAFRSGHAFAGRAHLAALLRVARELDAPPASVRPPGATGDGTDAAAAPSAAEAPAPVVPAAAVDCIAAAGGGELGAAASAAGTATATDDANAAARCHSDTDSGGGAATATDAVTELLYTLPNKYFQGRKDGVPLPDVSPPYGHELLLEACKELGLGVPAPLPKDDEWELVAKAKALQQLCARAEKLDRRDPRVGGASGDPA</sequence>